<dbReference type="EMBL" id="CCCS020000035">
    <property type="protein sequence ID" value="CDQ10564.1"/>
    <property type="molecule type" value="Genomic_DNA"/>
</dbReference>
<keyword evidence="3" id="KW-1185">Reference proteome</keyword>
<reference evidence="2 3" key="3">
    <citation type="submission" date="2017-03" db="EMBL/GenBank/DDBJ databases">
        <authorList>
            <person name="Regsiter A."/>
            <person name="William W."/>
        </authorList>
    </citation>
    <scope>NUCLEOTIDE SEQUENCE [LARGE SCALE GENOMIC DNA]</scope>
    <source>
        <strain evidence="2">PRJEB5721</strain>
    </source>
</reference>
<name>A0A060UVJ5_9PROT</name>
<dbReference type="EMBL" id="LT841305">
    <property type="protein sequence ID" value="SMH64595.1"/>
    <property type="molecule type" value="Genomic_DNA"/>
</dbReference>
<reference evidence="1" key="1">
    <citation type="submission" date="2014-03" db="EMBL/GenBank/DDBJ databases">
        <authorList>
            <person name="Genoscope - CEA"/>
        </authorList>
    </citation>
    <scope>NUCLEOTIDE SEQUENCE [LARGE SCALE GENOMIC DNA]</scope>
    <source>
        <strain evidence="1">CF27</strain>
    </source>
</reference>
<evidence type="ECO:0000313" key="1">
    <source>
        <dbReference type="EMBL" id="CDQ10564.1"/>
    </source>
</evidence>
<sequence>MHQAGHQWREPCRKVGKRRLRVLQNIMQDCSGHQFRQMPRTFELRDNVAHRYGVSDVRQIGATPDLPIVLLGGEQQSIEHHAVSRVWGGHYCSIGCHN</sequence>
<dbReference type="Proteomes" id="UP000193925">
    <property type="component" value="Chromosome AFERRI"/>
</dbReference>
<evidence type="ECO:0000313" key="2">
    <source>
        <dbReference type="EMBL" id="SMH64595.1"/>
    </source>
</evidence>
<gene>
    <name evidence="2" type="ORF">AFERRI_10628</name>
    <name evidence="1" type="ORF">AFERRI_400345</name>
</gene>
<organism evidence="1">
    <name type="scientific">Acidithiobacillus ferrivorans</name>
    <dbReference type="NCBI Taxonomy" id="160808"/>
    <lineage>
        <taxon>Bacteria</taxon>
        <taxon>Pseudomonadati</taxon>
        <taxon>Pseudomonadota</taxon>
        <taxon>Acidithiobacillia</taxon>
        <taxon>Acidithiobacillales</taxon>
        <taxon>Acidithiobacillaceae</taxon>
        <taxon>Acidithiobacillus</taxon>
    </lineage>
</organism>
<proteinExistence type="predicted"/>
<accession>A0A060UVJ5</accession>
<evidence type="ECO:0000313" key="3">
    <source>
        <dbReference type="Proteomes" id="UP000193925"/>
    </source>
</evidence>
<protein>
    <submittedName>
        <fullName evidence="1">Uncharacterized protein</fullName>
    </submittedName>
</protein>
<dbReference type="AlphaFoldDB" id="A0A060UVJ5"/>
<reference evidence="1" key="2">
    <citation type="submission" date="2014-07" db="EMBL/GenBank/DDBJ databases">
        <title>Initial genome analysis of the psychrotolerant acidophile Acidithiobacillus ferrivorans CF27: insights into iron and sulfur oxidation pathways and into biofilm formation.</title>
        <authorList>
            <person name="Talla E."/>
            <person name="Hedrich S."/>
            <person name="Mangenot S."/>
            <person name="Ji B."/>
            <person name="Johnson D.B."/>
            <person name="Barbe V."/>
            <person name="Bonnefoy V."/>
        </authorList>
    </citation>
    <scope>NUCLEOTIDE SEQUENCE [LARGE SCALE GENOMIC DNA]</scope>
    <source>
        <strain evidence="1">CF27</strain>
    </source>
</reference>